<feature type="compositionally biased region" description="Acidic residues" evidence="6">
    <location>
        <begin position="557"/>
        <end position="582"/>
    </location>
</feature>
<evidence type="ECO:0000313" key="10">
    <source>
        <dbReference type="Proteomes" id="UP000694546"/>
    </source>
</evidence>
<keyword evidence="4" id="KW-0234">DNA repair</keyword>
<feature type="compositionally biased region" description="Basic residues" evidence="6">
    <location>
        <begin position="536"/>
        <end position="546"/>
    </location>
</feature>
<dbReference type="Proteomes" id="UP000694546">
    <property type="component" value="Chromosome 3"/>
</dbReference>
<dbReference type="GO" id="GO:0008408">
    <property type="term" value="F:3'-5' exonuclease activity"/>
    <property type="evidence" value="ECO:0007669"/>
    <property type="project" value="InterPro"/>
</dbReference>
<dbReference type="Gene3D" id="2.60.200.20">
    <property type="match status" value="1"/>
</dbReference>
<dbReference type="OMA" id="PCFYRSS"/>
<dbReference type="InterPro" id="IPR041388">
    <property type="entry name" value="FHA_2"/>
</dbReference>
<dbReference type="GO" id="GO:0003906">
    <property type="term" value="F:DNA-(apurinic or apyrimidinic site) endonuclease activity"/>
    <property type="evidence" value="ECO:0007669"/>
    <property type="project" value="InterPro"/>
</dbReference>
<dbReference type="GO" id="GO:0005634">
    <property type="term" value="C:nucleus"/>
    <property type="evidence" value="ECO:0007669"/>
    <property type="project" value="UniProtKB-SubCell"/>
</dbReference>
<feature type="compositionally biased region" description="Acidic residues" evidence="6">
    <location>
        <begin position="507"/>
        <end position="518"/>
    </location>
</feature>
<feature type="compositionally biased region" description="Basic and acidic residues" evidence="6">
    <location>
        <begin position="373"/>
        <end position="389"/>
    </location>
</feature>
<evidence type="ECO:0000313" key="9">
    <source>
        <dbReference type="Ensembl" id="ENSGMOP00000039778.1"/>
    </source>
</evidence>
<feature type="domain" description="PNK FHA" evidence="8">
    <location>
        <begin position="40"/>
        <end position="87"/>
    </location>
</feature>
<feature type="region of interest" description="Disordered" evidence="6">
    <location>
        <begin position="536"/>
        <end position="607"/>
    </location>
</feature>
<dbReference type="Ensembl" id="ENSGMOT00000041433.1">
    <property type="protein sequence ID" value="ENSGMOP00000039778.1"/>
    <property type="gene ID" value="ENSGMOG00000035362.1"/>
</dbReference>
<dbReference type="SUPFAM" id="SSF49879">
    <property type="entry name" value="SMAD/FHA domain"/>
    <property type="match status" value="1"/>
</dbReference>
<evidence type="ECO:0000256" key="2">
    <source>
        <dbReference type="ARBA" id="ARBA00022763"/>
    </source>
</evidence>
<name>A0A8C5AZU9_GADMO</name>
<dbReference type="Pfam" id="PF17913">
    <property type="entry name" value="FHA_2"/>
    <property type="match status" value="1"/>
</dbReference>
<evidence type="ECO:0000256" key="4">
    <source>
        <dbReference type="ARBA" id="ARBA00023204"/>
    </source>
</evidence>
<dbReference type="InterPro" id="IPR008984">
    <property type="entry name" value="SMAD_FHA_dom_sf"/>
</dbReference>
<dbReference type="GO" id="GO:0035861">
    <property type="term" value="C:site of double-strand break"/>
    <property type="evidence" value="ECO:0007669"/>
    <property type="project" value="TreeGrafter"/>
</dbReference>
<dbReference type="InterPro" id="IPR039253">
    <property type="entry name" value="APLF"/>
</dbReference>
<feature type="region of interest" description="Disordered" evidence="6">
    <location>
        <begin position="241"/>
        <end position="482"/>
    </location>
</feature>
<keyword evidence="2" id="KW-0227">DNA damage</keyword>
<protein>
    <recommendedName>
        <fullName evidence="11">Aprataxin and PNK-like factor</fullName>
    </recommendedName>
</protein>
<evidence type="ECO:0000259" key="8">
    <source>
        <dbReference type="Pfam" id="PF17913"/>
    </source>
</evidence>
<organism evidence="9 10">
    <name type="scientific">Gadus morhua</name>
    <name type="common">Atlantic cod</name>
    <dbReference type="NCBI Taxonomy" id="8049"/>
    <lineage>
        <taxon>Eukaryota</taxon>
        <taxon>Metazoa</taxon>
        <taxon>Chordata</taxon>
        <taxon>Craniata</taxon>
        <taxon>Vertebrata</taxon>
        <taxon>Euteleostomi</taxon>
        <taxon>Actinopterygii</taxon>
        <taxon>Neopterygii</taxon>
        <taxon>Teleostei</taxon>
        <taxon>Neoteleostei</taxon>
        <taxon>Acanthomorphata</taxon>
        <taxon>Zeiogadaria</taxon>
        <taxon>Gadariae</taxon>
        <taxon>Gadiformes</taxon>
        <taxon>Gadoidei</taxon>
        <taxon>Gadidae</taxon>
        <taxon>Gadus</taxon>
    </lineage>
</organism>
<accession>A0A8C5AZU9</accession>
<evidence type="ECO:0000256" key="1">
    <source>
        <dbReference type="ARBA" id="ARBA00004123"/>
    </source>
</evidence>
<dbReference type="PANTHER" id="PTHR21315:SF2">
    <property type="entry name" value="APRATAXIN AND PNK-LIKE FACTOR"/>
    <property type="match status" value="1"/>
</dbReference>
<reference evidence="9" key="1">
    <citation type="submission" date="2025-08" db="UniProtKB">
        <authorList>
            <consortium name="Ensembl"/>
        </authorList>
    </citation>
    <scope>IDENTIFICATION</scope>
</reference>
<feature type="compositionally biased region" description="Polar residues" evidence="6">
    <location>
        <begin position="598"/>
        <end position="607"/>
    </location>
</feature>
<feature type="region of interest" description="Disordered" evidence="6">
    <location>
        <begin position="134"/>
        <end position="204"/>
    </location>
</feature>
<evidence type="ECO:0008006" key="11">
    <source>
        <dbReference type="Google" id="ProtNLM"/>
    </source>
</evidence>
<keyword evidence="5" id="KW-0539">Nucleus</keyword>
<dbReference type="GeneTree" id="ENSGT00390000010591"/>
<evidence type="ECO:0000256" key="5">
    <source>
        <dbReference type="ARBA" id="ARBA00023242"/>
    </source>
</evidence>
<feature type="domain" description="PBZ-type" evidence="7">
    <location>
        <begin position="477"/>
        <end position="502"/>
    </location>
</feature>
<evidence type="ECO:0000256" key="6">
    <source>
        <dbReference type="SAM" id="MobiDB-lite"/>
    </source>
</evidence>
<evidence type="ECO:0000256" key="3">
    <source>
        <dbReference type="ARBA" id="ARBA00022801"/>
    </source>
</evidence>
<comment type="subcellular location">
    <subcellularLocation>
        <location evidence="1">Nucleus</location>
    </subcellularLocation>
</comment>
<reference evidence="9" key="2">
    <citation type="submission" date="2025-09" db="UniProtKB">
        <authorList>
            <consortium name="Ensembl"/>
        </authorList>
    </citation>
    <scope>IDENTIFICATION</scope>
</reference>
<feature type="domain" description="PBZ-type" evidence="7">
    <location>
        <begin position="519"/>
        <end position="540"/>
    </location>
</feature>
<dbReference type="AlphaFoldDB" id="A0A8C5AZU9"/>
<keyword evidence="10" id="KW-1185">Reference proteome</keyword>
<dbReference type="Pfam" id="PF10283">
    <property type="entry name" value="zf-CCHH"/>
    <property type="match status" value="2"/>
</dbReference>
<feature type="region of interest" description="Disordered" evidence="6">
    <location>
        <begin position="497"/>
        <end position="523"/>
    </location>
</feature>
<feature type="compositionally biased region" description="Basic and acidic residues" evidence="6">
    <location>
        <begin position="440"/>
        <end position="458"/>
    </location>
</feature>
<proteinExistence type="predicted"/>
<dbReference type="FunFam" id="2.60.200.20:FF:000061">
    <property type="entry name" value="Zgc:165656 protein"/>
    <property type="match status" value="1"/>
</dbReference>
<dbReference type="PANTHER" id="PTHR21315">
    <property type="entry name" value="APRATAXIN AND PNK-LIKE FACTOR-RELATED"/>
    <property type="match status" value="1"/>
</dbReference>
<dbReference type="InterPro" id="IPR019406">
    <property type="entry name" value="APLF_PBZ"/>
</dbReference>
<dbReference type="GO" id="GO:0006302">
    <property type="term" value="P:double-strand break repair"/>
    <property type="evidence" value="ECO:0007669"/>
    <property type="project" value="InterPro"/>
</dbReference>
<sequence length="607" mass="65354">MKYQTLKMYTHISVAVAGLTAADPYGMAGYELVRLDGGGRIHLPEGETVLGRGPLLGVSDKRVSRQHGLLENQNGRLRLKPVHVNPCFSLQGGALERPQPLERERWHPLRHGELFSLMPGSFIYRVEALGGEPLTPSASGGLEGDEGPTGARDSPPHEETLPLGCSHEQAPPALTGRTPPPAAHSPEGDAPPTQEVTPSQDAPPTRRLTLKLEQEKEQSGRGFLAKPKRVLPAWMTAGAALEGQSGAGSKQPVPAANKRKRSRAEGPRAGLSSEETRAGLSSEETRAGLSSELPRASLSSEGTRAGLSSVETRAGLSSEETRAGLSSEGTRAGISSEETRTGLSSEETRAGLSSEETRAGLSSEETRAGLSSEETRVNKTKRGRAERPKAGFSSEDPGDEDSSGSAPRRKRMRKMSGDANTQTDKDLPLRHHSNSPGEEDCGRLSDEGASRSDVRPDGKSTAPGGAGSGHAPSRSARPRCPYGAECYRKNPLHFQECCHPGDHDYQQEEEEPEEEVDLPECPYGIDCYRKNPLHRKEFKHSRRAARSTRTAPSTQAGDDEDEDEYEDSFINDSSDEAFDDSDYVPAGSDDSGTEELKNNSQDSLRSK</sequence>
<keyword evidence="3" id="KW-0378">Hydrolase</keyword>
<evidence type="ECO:0000259" key="7">
    <source>
        <dbReference type="Pfam" id="PF10283"/>
    </source>
</evidence>